<evidence type="ECO:0000256" key="1">
    <source>
        <dbReference type="SAM" id="MobiDB-lite"/>
    </source>
</evidence>
<dbReference type="InParanoid" id="A0A0C3C8W1"/>
<evidence type="ECO:0000313" key="2">
    <source>
        <dbReference type="EMBL" id="KIM86107.1"/>
    </source>
</evidence>
<keyword evidence="3" id="KW-1185">Reference proteome</keyword>
<proteinExistence type="predicted"/>
<dbReference type="Proteomes" id="UP000054166">
    <property type="component" value="Unassembled WGS sequence"/>
</dbReference>
<protein>
    <submittedName>
        <fullName evidence="2">Uncharacterized protein</fullName>
    </submittedName>
</protein>
<reference evidence="3" key="2">
    <citation type="submission" date="2015-01" db="EMBL/GenBank/DDBJ databases">
        <title>Evolutionary Origins and Diversification of the Mycorrhizal Mutualists.</title>
        <authorList>
            <consortium name="DOE Joint Genome Institute"/>
            <consortium name="Mycorrhizal Genomics Consortium"/>
            <person name="Kohler A."/>
            <person name="Kuo A."/>
            <person name="Nagy L.G."/>
            <person name="Floudas D."/>
            <person name="Copeland A."/>
            <person name="Barry K.W."/>
            <person name="Cichocki N."/>
            <person name="Veneault-Fourrey C."/>
            <person name="LaButti K."/>
            <person name="Lindquist E.A."/>
            <person name="Lipzen A."/>
            <person name="Lundell T."/>
            <person name="Morin E."/>
            <person name="Murat C."/>
            <person name="Riley R."/>
            <person name="Ohm R."/>
            <person name="Sun H."/>
            <person name="Tunlid A."/>
            <person name="Henrissat B."/>
            <person name="Grigoriev I.V."/>
            <person name="Hibbett D.S."/>
            <person name="Martin F."/>
        </authorList>
    </citation>
    <scope>NUCLEOTIDE SEQUENCE [LARGE SCALE GENOMIC DNA]</scope>
    <source>
        <strain evidence="3">F 1598</strain>
    </source>
</reference>
<evidence type="ECO:0000313" key="3">
    <source>
        <dbReference type="Proteomes" id="UP000054166"/>
    </source>
</evidence>
<accession>A0A0C3C8W1</accession>
<name>A0A0C3C8W1_PILCF</name>
<sequence length="179" mass="20883">MPDNFTDPKQQDKFKRQLFVYAADNEKDFNQKDEKIIHFQLSFMMAGLPERFTANFVDSVIDSYKKKQKRFREGYMIIELKIDWGTAYDFEEIYHNGQLPEFYNNWKTTIISIDGLDRHHSEQKKAIGMTTFHKPSVAPKQTTEKRTGSSITYSSQGQKMDSTQQGPKDCASVAENWDT</sequence>
<dbReference type="EMBL" id="KN832983">
    <property type="protein sequence ID" value="KIM86107.1"/>
    <property type="molecule type" value="Genomic_DNA"/>
</dbReference>
<reference evidence="2 3" key="1">
    <citation type="submission" date="2014-04" db="EMBL/GenBank/DDBJ databases">
        <authorList>
            <consortium name="DOE Joint Genome Institute"/>
            <person name="Kuo A."/>
            <person name="Tarkka M."/>
            <person name="Buscot F."/>
            <person name="Kohler A."/>
            <person name="Nagy L.G."/>
            <person name="Floudas D."/>
            <person name="Copeland A."/>
            <person name="Barry K.W."/>
            <person name="Cichocki N."/>
            <person name="Veneault-Fourrey C."/>
            <person name="LaButti K."/>
            <person name="Lindquist E.A."/>
            <person name="Lipzen A."/>
            <person name="Lundell T."/>
            <person name="Morin E."/>
            <person name="Murat C."/>
            <person name="Sun H."/>
            <person name="Tunlid A."/>
            <person name="Henrissat B."/>
            <person name="Grigoriev I.V."/>
            <person name="Hibbett D.S."/>
            <person name="Martin F."/>
            <person name="Nordberg H.P."/>
            <person name="Cantor M.N."/>
            <person name="Hua S.X."/>
        </authorList>
    </citation>
    <scope>NUCLEOTIDE SEQUENCE [LARGE SCALE GENOMIC DNA]</scope>
    <source>
        <strain evidence="2 3">F 1598</strain>
    </source>
</reference>
<dbReference type="HOGENOM" id="CLU_1504017_0_0_1"/>
<dbReference type="AlphaFoldDB" id="A0A0C3C8W1"/>
<organism evidence="2 3">
    <name type="scientific">Piloderma croceum (strain F 1598)</name>
    <dbReference type="NCBI Taxonomy" id="765440"/>
    <lineage>
        <taxon>Eukaryota</taxon>
        <taxon>Fungi</taxon>
        <taxon>Dikarya</taxon>
        <taxon>Basidiomycota</taxon>
        <taxon>Agaricomycotina</taxon>
        <taxon>Agaricomycetes</taxon>
        <taxon>Agaricomycetidae</taxon>
        <taxon>Atheliales</taxon>
        <taxon>Atheliaceae</taxon>
        <taxon>Piloderma</taxon>
    </lineage>
</organism>
<gene>
    <name evidence="2" type="ORF">PILCRDRAFT_86739</name>
</gene>
<feature type="region of interest" description="Disordered" evidence="1">
    <location>
        <begin position="134"/>
        <end position="179"/>
    </location>
</feature>
<feature type="compositionally biased region" description="Polar residues" evidence="1">
    <location>
        <begin position="148"/>
        <end position="166"/>
    </location>
</feature>